<name>A0AA38MJV8_9CUCU</name>
<reference evidence="1" key="1">
    <citation type="journal article" date="2023" name="G3 (Bethesda)">
        <title>Whole genome assemblies of Zophobas morio and Tenebrio molitor.</title>
        <authorList>
            <person name="Kaur S."/>
            <person name="Stinson S.A."/>
            <person name="diCenzo G.C."/>
        </authorList>
    </citation>
    <scope>NUCLEOTIDE SEQUENCE</scope>
    <source>
        <strain evidence="1">QUZm001</strain>
    </source>
</reference>
<evidence type="ECO:0000313" key="2">
    <source>
        <dbReference type="Proteomes" id="UP001168821"/>
    </source>
</evidence>
<organism evidence="1 2">
    <name type="scientific">Zophobas morio</name>
    <dbReference type="NCBI Taxonomy" id="2755281"/>
    <lineage>
        <taxon>Eukaryota</taxon>
        <taxon>Metazoa</taxon>
        <taxon>Ecdysozoa</taxon>
        <taxon>Arthropoda</taxon>
        <taxon>Hexapoda</taxon>
        <taxon>Insecta</taxon>
        <taxon>Pterygota</taxon>
        <taxon>Neoptera</taxon>
        <taxon>Endopterygota</taxon>
        <taxon>Coleoptera</taxon>
        <taxon>Polyphaga</taxon>
        <taxon>Cucujiformia</taxon>
        <taxon>Tenebrionidae</taxon>
        <taxon>Zophobas</taxon>
    </lineage>
</organism>
<keyword evidence="2" id="KW-1185">Reference proteome</keyword>
<protein>
    <submittedName>
        <fullName evidence="1">Uncharacterized protein</fullName>
    </submittedName>
</protein>
<dbReference type="AlphaFoldDB" id="A0AA38MJV8"/>
<dbReference type="Proteomes" id="UP001168821">
    <property type="component" value="Unassembled WGS sequence"/>
</dbReference>
<accession>A0AA38MJV8</accession>
<gene>
    <name evidence="1" type="ORF">Zmor_010470</name>
</gene>
<dbReference type="EMBL" id="JALNTZ010000003">
    <property type="protein sequence ID" value="KAJ3658749.1"/>
    <property type="molecule type" value="Genomic_DNA"/>
</dbReference>
<comment type="caution">
    <text evidence="1">The sequence shown here is derived from an EMBL/GenBank/DDBJ whole genome shotgun (WGS) entry which is preliminary data.</text>
</comment>
<evidence type="ECO:0000313" key="1">
    <source>
        <dbReference type="EMBL" id="KAJ3658749.1"/>
    </source>
</evidence>
<sequence>MLRRIKKTNLKRMISTYQISYCKDMVAKFTGEPIESSFENQLLEYSQKLYEPESRSKISPPLPGTRKVFGYIRPSWNYIPLTNYQYNFGRTAYEILKRNLKRGAEALRNPQSGENDNPVVDGEEKKKHEIAEATCDCRCCVKKLKKKNKCS</sequence>
<proteinExistence type="predicted"/>